<dbReference type="SMART" id="SM00276">
    <property type="entry name" value="GLECT"/>
    <property type="match status" value="1"/>
</dbReference>
<dbReference type="PANTHER" id="PTHR11346:SF80">
    <property type="entry name" value="GALECTIN-9C"/>
    <property type="match status" value="1"/>
</dbReference>
<dbReference type="GO" id="GO:0005829">
    <property type="term" value="C:cytosol"/>
    <property type="evidence" value="ECO:0007669"/>
    <property type="project" value="TreeGrafter"/>
</dbReference>
<keyword evidence="1 2" id="KW-0430">Lectin</keyword>
<dbReference type="InterPro" id="IPR001079">
    <property type="entry name" value="Galectin_CRD"/>
</dbReference>
<evidence type="ECO:0000259" key="3">
    <source>
        <dbReference type="PROSITE" id="PS51304"/>
    </source>
</evidence>
<dbReference type="SMART" id="SM00908">
    <property type="entry name" value="Gal-bind_lectin"/>
    <property type="match status" value="1"/>
</dbReference>
<dbReference type="SUPFAM" id="SSF49899">
    <property type="entry name" value="Concanavalin A-like lectins/glucanases"/>
    <property type="match status" value="1"/>
</dbReference>
<evidence type="ECO:0000256" key="2">
    <source>
        <dbReference type="RuleBase" id="RU102079"/>
    </source>
</evidence>
<dbReference type="GO" id="GO:0005634">
    <property type="term" value="C:nucleus"/>
    <property type="evidence" value="ECO:0007669"/>
    <property type="project" value="TreeGrafter"/>
</dbReference>
<dbReference type="Proteomes" id="UP000515203">
    <property type="component" value="Unplaced"/>
</dbReference>
<dbReference type="Pfam" id="PF00337">
    <property type="entry name" value="Gal-bind_lectin"/>
    <property type="match status" value="1"/>
</dbReference>
<dbReference type="GeneID" id="111817839"/>
<dbReference type="AlphaFoldDB" id="A0A6P6ETG5"/>
<dbReference type="GO" id="GO:0010628">
    <property type="term" value="P:positive regulation of gene expression"/>
    <property type="evidence" value="ECO:0007669"/>
    <property type="project" value="TreeGrafter"/>
</dbReference>
<accession>A0A6P6ETG5</accession>
<organism evidence="4 5">
    <name type="scientific">Octodon degus</name>
    <name type="common">Degu</name>
    <name type="synonym">Sciurus degus</name>
    <dbReference type="NCBI Taxonomy" id="10160"/>
    <lineage>
        <taxon>Eukaryota</taxon>
        <taxon>Metazoa</taxon>
        <taxon>Chordata</taxon>
        <taxon>Craniata</taxon>
        <taxon>Vertebrata</taxon>
        <taxon>Euteleostomi</taxon>
        <taxon>Mammalia</taxon>
        <taxon>Eutheria</taxon>
        <taxon>Euarchontoglires</taxon>
        <taxon>Glires</taxon>
        <taxon>Rodentia</taxon>
        <taxon>Hystricomorpha</taxon>
        <taxon>Octodontidae</taxon>
        <taxon>Octodon</taxon>
    </lineage>
</organism>
<protein>
    <recommendedName>
        <fullName evidence="2">Galectin</fullName>
    </recommendedName>
</protein>
<dbReference type="OrthoDB" id="5795596at2759"/>
<name>A0A6P6ETG5_OCTDE</name>
<dbReference type="PROSITE" id="PS51304">
    <property type="entry name" value="GALECTIN"/>
    <property type="match status" value="1"/>
</dbReference>
<dbReference type="InterPro" id="IPR044156">
    <property type="entry name" value="Galectin-like"/>
</dbReference>
<dbReference type="Gene3D" id="2.60.120.200">
    <property type="match status" value="1"/>
</dbReference>
<dbReference type="RefSeq" id="XP_023575615.1">
    <property type="nucleotide sequence ID" value="XM_023719847.1"/>
</dbReference>
<evidence type="ECO:0000256" key="1">
    <source>
        <dbReference type="ARBA" id="ARBA00022734"/>
    </source>
</evidence>
<dbReference type="GO" id="GO:2000562">
    <property type="term" value="P:negative regulation of CD4-positive, alpha-beta T cell proliferation"/>
    <property type="evidence" value="ECO:0007669"/>
    <property type="project" value="TreeGrafter"/>
</dbReference>
<reference evidence="5" key="1">
    <citation type="submission" date="2025-08" db="UniProtKB">
        <authorList>
            <consortium name="RefSeq"/>
        </authorList>
    </citation>
    <scope>IDENTIFICATION</scope>
</reference>
<dbReference type="GO" id="GO:0030246">
    <property type="term" value="F:carbohydrate binding"/>
    <property type="evidence" value="ECO:0007669"/>
    <property type="project" value="UniProtKB-UniRule"/>
</dbReference>
<dbReference type="PANTHER" id="PTHR11346">
    <property type="entry name" value="GALECTIN"/>
    <property type="match status" value="1"/>
</dbReference>
<evidence type="ECO:0000313" key="4">
    <source>
        <dbReference type="Proteomes" id="UP000515203"/>
    </source>
</evidence>
<dbReference type="InterPro" id="IPR013320">
    <property type="entry name" value="ConA-like_dom_sf"/>
</dbReference>
<gene>
    <name evidence="5" type="primary">LOC111817839</name>
</gene>
<sequence length="146" mass="16550">MPLKLPFHTSISDGLYPSRVITVSGTVLQNAKSFYIDLCTESDIAFRFTPRLDENTVVWNTEIQGVWGTEERDLPFGMPFRREHSFTQATETVPLGIRVEIICEADHYSVSVDGQHLLDYVHRLKDLPAIDRLTVDGDLELNSVNV</sequence>
<proteinExistence type="predicted"/>
<dbReference type="GO" id="GO:0016936">
    <property type="term" value="F:galactoside binding"/>
    <property type="evidence" value="ECO:0007669"/>
    <property type="project" value="TreeGrafter"/>
</dbReference>
<keyword evidence="4" id="KW-1185">Reference proteome</keyword>
<dbReference type="InParanoid" id="A0A6P6ETG5"/>
<dbReference type="CDD" id="cd00070">
    <property type="entry name" value="GLECT"/>
    <property type="match status" value="1"/>
</dbReference>
<dbReference type="GO" id="GO:0032689">
    <property type="term" value="P:negative regulation of type II interferon production"/>
    <property type="evidence" value="ECO:0007669"/>
    <property type="project" value="TreeGrafter"/>
</dbReference>
<feature type="domain" description="Galectin" evidence="3">
    <location>
        <begin position="7"/>
        <end position="146"/>
    </location>
</feature>
<evidence type="ECO:0000313" key="5">
    <source>
        <dbReference type="RefSeq" id="XP_023575615.1"/>
    </source>
</evidence>